<dbReference type="EMBL" id="BARS01039468">
    <property type="protein sequence ID" value="GAG19234.1"/>
    <property type="molecule type" value="Genomic_DNA"/>
</dbReference>
<feature type="non-terminal residue" evidence="2">
    <location>
        <position position="1"/>
    </location>
</feature>
<evidence type="ECO:0000259" key="1">
    <source>
        <dbReference type="Pfam" id="PF12728"/>
    </source>
</evidence>
<sequence length="99" mass="11442">SDKFDLSERPLSSGHASRIWRRATEIEETDMHDRDRQDVLLVDAREAARLLAVSPRKLWAMTFEQEPALPFIRSGRLVRYPVADLRAWIDAQKQGGPDR</sequence>
<evidence type="ECO:0000313" key="2">
    <source>
        <dbReference type="EMBL" id="GAG19234.1"/>
    </source>
</evidence>
<gene>
    <name evidence="2" type="ORF">S01H1_60259</name>
</gene>
<dbReference type="AlphaFoldDB" id="X0VLM3"/>
<feature type="domain" description="Helix-turn-helix" evidence="1">
    <location>
        <begin position="43"/>
        <end position="92"/>
    </location>
</feature>
<proteinExistence type="predicted"/>
<dbReference type="Pfam" id="PF12728">
    <property type="entry name" value="HTH_17"/>
    <property type="match status" value="1"/>
</dbReference>
<name>X0VLM3_9ZZZZ</name>
<accession>X0VLM3</accession>
<comment type="caution">
    <text evidence="2">The sequence shown here is derived from an EMBL/GenBank/DDBJ whole genome shotgun (WGS) entry which is preliminary data.</text>
</comment>
<dbReference type="InterPro" id="IPR041657">
    <property type="entry name" value="HTH_17"/>
</dbReference>
<reference evidence="2" key="1">
    <citation type="journal article" date="2014" name="Front. Microbiol.">
        <title>High frequency of phylogenetically diverse reductive dehalogenase-homologous genes in deep subseafloor sedimentary metagenomes.</title>
        <authorList>
            <person name="Kawai M."/>
            <person name="Futagami T."/>
            <person name="Toyoda A."/>
            <person name="Takaki Y."/>
            <person name="Nishi S."/>
            <person name="Hori S."/>
            <person name="Arai W."/>
            <person name="Tsubouchi T."/>
            <person name="Morono Y."/>
            <person name="Uchiyama I."/>
            <person name="Ito T."/>
            <person name="Fujiyama A."/>
            <person name="Inagaki F."/>
            <person name="Takami H."/>
        </authorList>
    </citation>
    <scope>NUCLEOTIDE SEQUENCE</scope>
    <source>
        <strain evidence="2">Expedition CK06-06</strain>
    </source>
</reference>
<organism evidence="2">
    <name type="scientific">marine sediment metagenome</name>
    <dbReference type="NCBI Taxonomy" id="412755"/>
    <lineage>
        <taxon>unclassified sequences</taxon>
        <taxon>metagenomes</taxon>
        <taxon>ecological metagenomes</taxon>
    </lineage>
</organism>
<protein>
    <recommendedName>
        <fullName evidence="1">Helix-turn-helix domain-containing protein</fullName>
    </recommendedName>
</protein>